<accession>A0A1Y1I704</accession>
<evidence type="ECO:0000256" key="1">
    <source>
        <dbReference type="SAM" id="MobiDB-lite"/>
    </source>
</evidence>
<evidence type="ECO:0000313" key="4">
    <source>
        <dbReference type="Proteomes" id="UP000054558"/>
    </source>
</evidence>
<keyword evidence="2" id="KW-0812">Transmembrane</keyword>
<proteinExistence type="predicted"/>
<dbReference type="PANTHER" id="PTHR37244:SF1">
    <property type="entry name" value="NADP-SPECIFIC GLUTAMATE DEHYDROGENASE"/>
    <property type="match status" value="1"/>
</dbReference>
<evidence type="ECO:0000313" key="3">
    <source>
        <dbReference type="EMBL" id="GAQ84507.1"/>
    </source>
</evidence>
<reference evidence="3 4" key="1">
    <citation type="journal article" date="2014" name="Nat. Commun.">
        <title>Klebsormidium flaccidum genome reveals primary factors for plant terrestrial adaptation.</title>
        <authorList>
            <person name="Hori K."/>
            <person name="Maruyama F."/>
            <person name="Fujisawa T."/>
            <person name="Togashi T."/>
            <person name="Yamamoto N."/>
            <person name="Seo M."/>
            <person name="Sato S."/>
            <person name="Yamada T."/>
            <person name="Mori H."/>
            <person name="Tajima N."/>
            <person name="Moriyama T."/>
            <person name="Ikeuchi M."/>
            <person name="Watanabe M."/>
            <person name="Wada H."/>
            <person name="Kobayashi K."/>
            <person name="Saito M."/>
            <person name="Masuda T."/>
            <person name="Sasaki-Sekimoto Y."/>
            <person name="Mashiguchi K."/>
            <person name="Awai K."/>
            <person name="Shimojima M."/>
            <person name="Masuda S."/>
            <person name="Iwai M."/>
            <person name="Nobusawa T."/>
            <person name="Narise T."/>
            <person name="Kondo S."/>
            <person name="Saito H."/>
            <person name="Sato R."/>
            <person name="Murakawa M."/>
            <person name="Ihara Y."/>
            <person name="Oshima-Yamada Y."/>
            <person name="Ohtaka K."/>
            <person name="Satoh M."/>
            <person name="Sonobe K."/>
            <person name="Ishii M."/>
            <person name="Ohtani R."/>
            <person name="Kanamori-Sato M."/>
            <person name="Honoki R."/>
            <person name="Miyazaki D."/>
            <person name="Mochizuki H."/>
            <person name="Umetsu J."/>
            <person name="Higashi K."/>
            <person name="Shibata D."/>
            <person name="Kamiya Y."/>
            <person name="Sato N."/>
            <person name="Nakamura Y."/>
            <person name="Tabata S."/>
            <person name="Ida S."/>
            <person name="Kurokawa K."/>
            <person name="Ohta H."/>
        </authorList>
    </citation>
    <scope>NUCLEOTIDE SEQUENCE [LARGE SCALE GENOMIC DNA]</scope>
    <source>
        <strain evidence="3 4">NIES-2285</strain>
    </source>
</reference>
<keyword evidence="4" id="KW-1185">Reference proteome</keyword>
<feature type="region of interest" description="Disordered" evidence="1">
    <location>
        <begin position="11"/>
        <end position="41"/>
    </location>
</feature>
<dbReference type="Proteomes" id="UP000054558">
    <property type="component" value="Unassembled WGS sequence"/>
</dbReference>
<dbReference type="STRING" id="105231.A0A1Y1I704"/>
<feature type="transmembrane region" description="Helical" evidence="2">
    <location>
        <begin position="296"/>
        <end position="316"/>
    </location>
</feature>
<name>A0A1Y1I704_KLENI</name>
<protein>
    <submittedName>
        <fullName evidence="3">Uncharacterized protein</fullName>
    </submittedName>
</protein>
<gene>
    <name evidence="3" type="ORF">KFL_001920080</name>
</gene>
<evidence type="ECO:0000256" key="2">
    <source>
        <dbReference type="SAM" id="Phobius"/>
    </source>
</evidence>
<dbReference type="OrthoDB" id="2016101at2759"/>
<dbReference type="AlphaFoldDB" id="A0A1Y1I704"/>
<keyword evidence="2" id="KW-1133">Transmembrane helix</keyword>
<dbReference type="PANTHER" id="PTHR37244">
    <property type="entry name" value="NADP-SPECIFIC GLUTAMATE DEHYDROGENASE"/>
    <property type="match status" value="1"/>
</dbReference>
<organism evidence="3 4">
    <name type="scientific">Klebsormidium nitens</name>
    <name type="common">Green alga</name>
    <name type="synonym">Ulothrix nitens</name>
    <dbReference type="NCBI Taxonomy" id="105231"/>
    <lineage>
        <taxon>Eukaryota</taxon>
        <taxon>Viridiplantae</taxon>
        <taxon>Streptophyta</taxon>
        <taxon>Klebsormidiophyceae</taxon>
        <taxon>Klebsormidiales</taxon>
        <taxon>Klebsormidiaceae</taxon>
        <taxon>Klebsormidium</taxon>
    </lineage>
</organism>
<dbReference type="OMA" id="DMYTGED"/>
<dbReference type="EMBL" id="DF237141">
    <property type="protein sequence ID" value="GAQ84507.1"/>
    <property type="molecule type" value="Genomic_DNA"/>
</dbReference>
<sequence>MELVDEGLYAIDRPYPNPADLTDEVERPGPGPQSEKLSPHPMYSPGALSWFDVRVIYVRVSGCPQEASPDTLLCRFPPRGSTTSVELNGVVIPPQEEILVTLRRDRVDCNSEEATYVSTDNIRANGSLNFEVGAAPENELIVCGVLERNETPLKGFGGYGVPVKTEWSLDVSCAVSSIGCCFIKPDPLDFDTPPSQPLVEVCLVGKFEAAPVCLEQTVKLVARRRSLRKTALDAIPEDDEGAKFYREVHGDIYEKEDRELMPYSRQQLAYYEKLSLDDYGEGEEGELTWFTAGVRVGVGLGLGLMLGVGIGIGLMVKTYHTTTRTLKRGLF</sequence>
<keyword evidence="2" id="KW-0472">Membrane</keyword>